<dbReference type="Gene3D" id="3.90.226.10">
    <property type="entry name" value="2-enoyl-CoA Hydratase, Chain A, domain 1"/>
    <property type="match status" value="1"/>
</dbReference>
<dbReference type="NCBIfam" id="NF005700">
    <property type="entry name" value="PRK07511.1"/>
    <property type="match status" value="1"/>
</dbReference>
<sequence length="260" mass="27361">MSARIEHRGDALIVWNVNAARRNALTPEYYAAVVEACERAAVPGIAAVVLTGEGDFFCAGGDLNTLITRRELSEAARRDKIEGLHGVIRAIRACPAPVIAAVEGGAAGAGVSIAFACDMVVAARQARFTMAYVKAGLAPDGGLTQTLARVIPPHLLARLMLLGESVDAERLHMIGALSEICADGDALDTALSLADRLGDGPQDTQRAIKRLLVQGRAATLDTQLDAERDAMARAQGGDEAGEGIAAFLDKRPPDFRKLRA</sequence>
<dbReference type="InterPro" id="IPR001753">
    <property type="entry name" value="Enoyl-CoA_hydra/iso"/>
</dbReference>
<dbReference type="GO" id="GO:0003824">
    <property type="term" value="F:catalytic activity"/>
    <property type="evidence" value="ECO:0007669"/>
    <property type="project" value="UniProtKB-ARBA"/>
</dbReference>
<dbReference type="InterPro" id="IPR014748">
    <property type="entry name" value="Enoyl-CoA_hydra_C"/>
</dbReference>
<dbReference type="Proteomes" id="UP000642488">
    <property type="component" value="Unassembled WGS sequence"/>
</dbReference>
<dbReference type="AlphaFoldDB" id="A0A934IEJ6"/>
<evidence type="ECO:0000313" key="3">
    <source>
        <dbReference type="Proteomes" id="UP000642488"/>
    </source>
</evidence>
<dbReference type="EMBL" id="JAEKPD010000018">
    <property type="protein sequence ID" value="MBJ3764181.1"/>
    <property type="molecule type" value="Genomic_DNA"/>
</dbReference>
<reference evidence="2" key="1">
    <citation type="submission" date="2020-12" db="EMBL/GenBank/DDBJ databases">
        <title>Bacterial taxonomy.</title>
        <authorList>
            <person name="Pan X."/>
        </authorList>
    </citation>
    <scope>NUCLEOTIDE SEQUENCE</scope>
    <source>
        <strain evidence="2">KCTC 52957</strain>
    </source>
</reference>
<gene>
    <name evidence="2" type="ORF">ILP92_15645</name>
</gene>
<dbReference type="Pfam" id="PF00378">
    <property type="entry name" value="ECH_1"/>
    <property type="match status" value="1"/>
</dbReference>
<evidence type="ECO:0000313" key="2">
    <source>
        <dbReference type="EMBL" id="MBJ3764181.1"/>
    </source>
</evidence>
<organism evidence="2 3">
    <name type="scientific">Palleronia pontilimi</name>
    <dbReference type="NCBI Taxonomy" id="1964209"/>
    <lineage>
        <taxon>Bacteria</taxon>
        <taxon>Pseudomonadati</taxon>
        <taxon>Pseudomonadota</taxon>
        <taxon>Alphaproteobacteria</taxon>
        <taxon>Rhodobacterales</taxon>
        <taxon>Roseobacteraceae</taxon>
        <taxon>Palleronia</taxon>
    </lineage>
</organism>
<keyword evidence="3" id="KW-1185">Reference proteome</keyword>
<dbReference type="RefSeq" id="WP_198917355.1">
    <property type="nucleotide sequence ID" value="NZ_JAEKPD010000018.1"/>
</dbReference>
<comment type="caution">
    <text evidence="2">The sequence shown here is derived from an EMBL/GenBank/DDBJ whole genome shotgun (WGS) entry which is preliminary data.</text>
</comment>
<protein>
    <submittedName>
        <fullName evidence="2">Enoyl-CoA hydratase/isomerase family protein</fullName>
    </submittedName>
</protein>
<dbReference type="CDD" id="cd06558">
    <property type="entry name" value="crotonase-like"/>
    <property type="match status" value="1"/>
</dbReference>
<accession>A0A934IEJ6</accession>
<comment type="similarity">
    <text evidence="1">Belongs to the enoyl-CoA hydratase/isomerase family.</text>
</comment>
<dbReference type="SUPFAM" id="SSF52096">
    <property type="entry name" value="ClpP/crotonase"/>
    <property type="match status" value="1"/>
</dbReference>
<dbReference type="Gene3D" id="1.10.12.10">
    <property type="entry name" value="Lyase 2-enoyl-coa Hydratase, Chain A, domain 2"/>
    <property type="match status" value="1"/>
</dbReference>
<name>A0A934IEJ6_9RHOB</name>
<dbReference type="NCBIfam" id="NF046063">
    <property type="entry name" value="oxepin_alt"/>
    <property type="match status" value="1"/>
</dbReference>
<evidence type="ECO:0000256" key="1">
    <source>
        <dbReference type="ARBA" id="ARBA00005254"/>
    </source>
</evidence>
<proteinExistence type="inferred from homology"/>
<dbReference type="PANTHER" id="PTHR43459:SF1">
    <property type="entry name" value="EG:BACN32G11.4 PROTEIN"/>
    <property type="match status" value="1"/>
</dbReference>
<dbReference type="InterPro" id="IPR029045">
    <property type="entry name" value="ClpP/crotonase-like_dom_sf"/>
</dbReference>
<dbReference type="PANTHER" id="PTHR43459">
    <property type="entry name" value="ENOYL-COA HYDRATASE"/>
    <property type="match status" value="1"/>
</dbReference>